<organism evidence="2 3">
    <name type="scientific">Bombiscardovia coagulans</name>
    <dbReference type="NCBI Taxonomy" id="686666"/>
    <lineage>
        <taxon>Bacteria</taxon>
        <taxon>Bacillati</taxon>
        <taxon>Actinomycetota</taxon>
        <taxon>Actinomycetes</taxon>
        <taxon>Bifidobacteriales</taxon>
        <taxon>Bifidobacteriaceae</taxon>
        <taxon>Bombiscardovia</taxon>
    </lineage>
</organism>
<feature type="transmembrane region" description="Helical" evidence="1">
    <location>
        <begin position="20"/>
        <end position="40"/>
    </location>
</feature>
<reference evidence="2 3" key="1">
    <citation type="journal article" date="2017" name="BMC Genomics">
        <title>Comparative genomic and phylogenomic analyses of the Bifidobacteriaceae family.</title>
        <authorList>
            <person name="Lugli G.A."/>
            <person name="Milani C."/>
            <person name="Turroni F."/>
            <person name="Duranti S."/>
            <person name="Mancabelli L."/>
            <person name="Mangifesta M."/>
            <person name="Ferrario C."/>
            <person name="Modesto M."/>
            <person name="Mattarelli P."/>
            <person name="Jiri K."/>
            <person name="van Sinderen D."/>
            <person name="Ventura M."/>
        </authorList>
    </citation>
    <scope>NUCLEOTIDE SEQUENCE [LARGE SCALE GENOMIC DNA]</scope>
    <source>
        <strain evidence="2 3">DSM 22924</strain>
    </source>
</reference>
<keyword evidence="1" id="KW-1133">Transmembrane helix</keyword>
<keyword evidence="1" id="KW-0472">Membrane</keyword>
<sequence length="43" mass="4669">MKVANPIGHIDKLTYPFQLVSVSIRNVLVSAVFQLLLATVKGS</sequence>
<dbReference type="AlphaFoldDB" id="A0A261EVH2"/>
<accession>A0A261EVH2</accession>
<evidence type="ECO:0000256" key="1">
    <source>
        <dbReference type="SAM" id="Phobius"/>
    </source>
</evidence>
<protein>
    <submittedName>
        <fullName evidence="2">Uncharacterized protein</fullName>
    </submittedName>
</protein>
<comment type="caution">
    <text evidence="2">The sequence shown here is derived from an EMBL/GenBank/DDBJ whole genome shotgun (WGS) entry which is preliminary data.</text>
</comment>
<evidence type="ECO:0000313" key="2">
    <source>
        <dbReference type="EMBL" id="OZG50852.1"/>
    </source>
</evidence>
<keyword evidence="1" id="KW-0812">Transmembrane</keyword>
<keyword evidence="3" id="KW-1185">Reference proteome</keyword>
<evidence type="ECO:0000313" key="3">
    <source>
        <dbReference type="Proteomes" id="UP000216004"/>
    </source>
</evidence>
<name>A0A261EVH2_9BIFI</name>
<dbReference type="Proteomes" id="UP000216004">
    <property type="component" value="Unassembled WGS sequence"/>
</dbReference>
<proteinExistence type="predicted"/>
<dbReference type="EMBL" id="MWWS01000002">
    <property type="protein sequence ID" value="OZG50852.1"/>
    <property type="molecule type" value="Genomic_DNA"/>
</dbReference>
<gene>
    <name evidence="2" type="ORF">BOCO_0038</name>
</gene>